<keyword evidence="2" id="KW-1185">Reference proteome</keyword>
<evidence type="ECO:0000313" key="1">
    <source>
        <dbReference type="EMBL" id="BDW84614.1"/>
    </source>
</evidence>
<sequence length="141" mass="16146">MAFRLCGNQVGFGNEAARKQDLPKIGPRRGAQPFRGRHIHRRDRATQHQERRKPVMRAVCGGQPTLKTCPCRVRGMACVRCRTAGLLRPCRMLRGRGCTPHLDMFHPHVPLAANDKQHQDVRRGWYTFGRRQDGAVWLRDG</sequence>
<dbReference type="AlphaFoldDB" id="A0AA48KHX5"/>
<dbReference type="Proteomes" id="UP001337723">
    <property type="component" value="Chromosome"/>
</dbReference>
<accession>A0AA48KHX5</accession>
<protein>
    <submittedName>
        <fullName evidence="1">Uncharacterized protein</fullName>
    </submittedName>
</protein>
<evidence type="ECO:0000313" key="2">
    <source>
        <dbReference type="Proteomes" id="UP001337723"/>
    </source>
</evidence>
<proteinExistence type="predicted"/>
<name>A0AA48KHX5_9RHOB</name>
<dbReference type="KEGG" id="rmai:MACH21_07910"/>
<gene>
    <name evidence="1" type="ORF">MACH21_07910</name>
</gene>
<reference evidence="1 2" key="1">
    <citation type="submission" date="2023-01" db="EMBL/GenBank/DDBJ databases">
        <title>Complete genome sequence of Roseicyclus marinus strain Dej080120_10.</title>
        <authorList>
            <person name="Ueki S."/>
            <person name="Maruyama F."/>
        </authorList>
    </citation>
    <scope>NUCLEOTIDE SEQUENCE [LARGE SCALE GENOMIC DNA]</scope>
    <source>
        <strain evidence="1 2">Dej080120_10</strain>
    </source>
</reference>
<dbReference type="EMBL" id="AP027266">
    <property type="protein sequence ID" value="BDW84614.1"/>
    <property type="molecule type" value="Genomic_DNA"/>
</dbReference>
<organism evidence="1 2">
    <name type="scientific">Roseicyclus marinus</name>
    <dbReference type="NCBI Taxonomy" id="2161673"/>
    <lineage>
        <taxon>Bacteria</taxon>
        <taxon>Pseudomonadati</taxon>
        <taxon>Pseudomonadota</taxon>
        <taxon>Alphaproteobacteria</taxon>
        <taxon>Rhodobacterales</taxon>
        <taxon>Roseobacteraceae</taxon>
        <taxon>Roseicyclus</taxon>
    </lineage>
</organism>